<keyword evidence="2 8" id="KW-0808">Transferase</keyword>
<comment type="cofactor">
    <cofactor evidence="8">
        <name>Mg(2+)</name>
        <dbReference type="ChEBI" id="CHEBI:18420"/>
    </cofactor>
</comment>
<evidence type="ECO:0000256" key="5">
    <source>
        <dbReference type="ARBA" id="ARBA00022842"/>
    </source>
</evidence>
<comment type="caution">
    <text evidence="11">The sequence shown here is derived from an EMBL/GenBank/DDBJ whole genome shotgun (WGS) entry which is preliminary data.</text>
</comment>
<dbReference type="Pfam" id="PF01648">
    <property type="entry name" value="ACPS"/>
    <property type="match status" value="1"/>
</dbReference>
<feature type="domain" description="4'-phosphopantetheinyl transferase" evidence="10">
    <location>
        <begin position="28"/>
        <end position="144"/>
    </location>
</feature>
<sequence>MYSAPVFSNFSIRCCRNVQAKRDDSLLVGNDLVWIPEVGKAISQFGQRYLDKVFSAAELNDCAGIPERRNASLAARFAAKEAVMKILGLDKNSALPWRAIEVIRPAGKSPSIRLHPPASLFARQAGILHCSLSLSHEHEYALATVIATRQTRQTQGRRPRQVYRPSHFNAKKVTP</sequence>
<evidence type="ECO:0000259" key="10">
    <source>
        <dbReference type="Pfam" id="PF01648"/>
    </source>
</evidence>
<protein>
    <recommendedName>
        <fullName evidence="8">Holo-[acyl-carrier-protein] synthase</fullName>
        <shortName evidence="8">Holo-ACP synthase</shortName>
        <ecNumber evidence="8">2.7.8.7</ecNumber>
    </recommendedName>
    <alternativeName>
        <fullName evidence="8">4'-phosphopantetheinyl transferase AcpS</fullName>
    </alternativeName>
</protein>
<keyword evidence="8" id="KW-0963">Cytoplasm</keyword>
<dbReference type="Proteomes" id="UP000654304">
    <property type="component" value="Unassembled WGS sequence"/>
</dbReference>
<dbReference type="Gene3D" id="3.90.470.20">
    <property type="entry name" value="4'-phosphopantetheinyl transferase domain"/>
    <property type="match status" value="1"/>
</dbReference>
<dbReference type="HAMAP" id="MF_00101">
    <property type="entry name" value="AcpS"/>
    <property type="match status" value="1"/>
</dbReference>
<dbReference type="InterPro" id="IPR008278">
    <property type="entry name" value="4-PPantetheinyl_Trfase_dom"/>
</dbReference>
<keyword evidence="3 8" id="KW-0479">Metal-binding</keyword>
<evidence type="ECO:0000313" key="11">
    <source>
        <dbReference type="EMBL" id="MBC3932172.1"/>
    </source>
</evidence>
<feature type="binding site" evidence="8">
    <location>
        <position position="31"/>
    </location>
    <ligand>
        <name>Mg(2+)</name>
        <dbReference type="ChEBI" id="CHEBI:18420"/>
    </ligand>
</feature>
<comment type="similarity">
    <text evidence="8">Belongs to the P-Pant transferase superfamily. AcpS family.</text>
</comment>
<keyword evidence="12" id="KW-1185">Reference proteome</keyword>
<gene>
    <name evidence="8" type="primary">acpS</name>
    <name evidence="11" type="ORF">H8K43_10840</name>
</gene>
<keyword evidence="7 8" id="KW-0275">Fatty acid biosynthesis</keyword>
<evidence type="ECO:0000313" key="12">
    <source>
        <dbReference type="Proteomes" id="UP000654304"/>
    </source>
</evidence>
<comment type="function">
    <text evidence="8">Transfers the 4'-phosphopantetheine moiety from coenzyme A to a Ser of acyl-carrier-protein.</text>
</comment>
<dbReference type="InterPro" id="IPR002582">
    <property type="entry name" value="ACPS"/>
</dbReference>
<keyword evidence="4 8" id="KW-0276">Fatty acid metabolism</keyword>
<reference evidence="11 12" key="1">
    <citation type="submission" date="2020-08" db="EMBL/GenBank/DDBJ databases">
        <title>Novel species isolated from subtropical streams in China.</title>
        <authorList>
            <person name="Lu H."/>
        </authorList>
    </citation>
    <scope>NUCLEOTIDE SEQUENCE [LARGE SCALE GENOMIC DNA]</scope>
    <source>
        <strain evidence="11 12">CY22W</strain>
    </source>
</reference>
<dbReference type="InterPro" id="IPR037143">
    <property type="entry name" value="4-PPantetheinyl_Trfase_dom_sf"/>
</dbReference>
<evidence type="ECO:0000256" key="3">
    <source>
        <dbReference type="ARBA" id="ARBA00022723"/>
    </source>
</evidence>
<proteinExistence type="inferred from homology"/>
<keyword evidence="6 8" id="KW-0443">Lipid metabolism</keyword>
<feature type="region of interest" description="Disordered" evidence="9">
    <location>
        <begin position="151"/>
        <end position="175"/>
    </location>
</feature>
<feature type="binding site" evidence="8">
    <location>
        <position position="81"/>
    </location>
    <ligand>
        <name>Mg(2+)</name>
        <dbReference type="ChEBI" id="CHEBI:18420"/>
    </ligand>
</feature>
<dbReference type="EC" id="2.7.8.7" evidence="8"/>
<dbReference type="RefSeq" id="WP_186903855.1">
    <property type="nucleotide sequence ID" value="NZ_JACOGD010000005.1"/>
</dbReference>
<evidence type="ECO:0000256" key="6">
    <source>
        <dbReference type="ARBA" id="ARBA00023098"/>
    </source>
</evidence>
<evidence type="ECO:0000256" key="9">
    <source>
        <dbReference type="SAM" id="MobiDB-lite"/>
    </source>
</evidence>
<dbReference type="SUPFAM" id="SSF56214">
    <property type="entry name" value="4'-phosphopantetheinyl transferase"/>
    <property type="match status" value="1"/>
</dbReference>
<evidence type="ECO:0000256" key="8">
    <source>
        <dbReference type="HAMAP-Rule" id="MF_00101"/>
    </source>
</evidence>
<name>A0ABR7A687_9BURK</name>
<accession>A0ABR7A687</accession>
<comment type="catalytic activity">
    <reaction evidence="8">
        <text>apo-[ACP] + CoA = holo-[ACP] + adenosine 3',5'-bisphosphate + H(+)</text>
        <dbReference type="Rhea" id="RHEA:12068"/>
        <dbReference type="Rhea" id="RHEA-COMP:9685"/>
        <dbReference type="Rhea" id="RHEA-COMP:9690"/>
        <dbReference type="ChEBI" id="CHEBI:15378"/>
        <dbReference type="ChEBI" id="CHEBI:29999"/>
        <dbReference type="ChEBI" id="CHEBI:57287"/>
        <dbReference type="ChEBI" id="CHEBI:58343"/>
        <dbReference type="ChEBI" id="CHEBI:64479"/>
        <dbReference type="EC" id="2.7.8.7"/>
    </reaction>
</comment>
<organism evidence="11 12">
    <name type="scientific">Undibacterium curvum</name>
    <dbReference type="NCBI Taxonomy" id="2762294"/>
    <lineage>
        <taxon>Bacteria</taxon>
        <taxon>Pseudomonadati</taxon>
        <taxon>Pseudomonadota</taxon>
        <taxon>Betaproteobacteria</taxon>
        <taxon>Burkholderiales</taxon>
        <taxon>Oxalobacteraceae</taxon>
        <taxon>Undibacterium</taxon>
    </lineage>
</organism>
<evidence type="ECO:0000256" key="4">
    <source>
        <dbReference type="ARBA" id="ARBA00022832"/>
    </source>
</evidence>
<comment type="subcellular location">
    <subcellularLocation>
        <location evidence="8">Cytoplasm</location>
    </subcellularLocation>
</comment>
<dbReference type="EMBL" id="JACOGD010000005">
    <property type="protein sequence ID" value="MBC3932172.1"/>
    <property type="molecule type" value="Genomic_DNA"/>
</dbReference>
<evidence type="ECO:0000256" key="1">
    <source>
        <dbReference type="ARBA" id="ARBA00022516"/>
    </source>
</evidence>
<evidence type="ECO:0000256" key="2">
    <source>
        <dbReference type="ARBA" id="ARBA00022679"/>
    </source>
</evidence>
<keyword evidence="1 8" id="KW-0444">Lipid biosynthesis</keyword>
<evidence type="ECO:0000256" key="7">
    <source>
        <dbReference type="ARBA" id="ARBA00023160"/>
    </source>
</evidence>
<keyword evidence="5 8" id="KW-0460">Magnesium</keyword>
<dbReference type="NCBIfam" id="TIGR00556">
    <property type="entry name" value="pantethn_trn"/>
    <property type="match status" value="1"/>
</dbReference>
<dbReference type="InterPro" id="IPR004568">
    <property type="entry name" value="Ppantetheine-prot_Trfase_dom"/>
</dbReference>